<feature type="compositionally biased region" description="Polar residues" evidence="2">
    <location>
        <begin position="418"/>
        <end position="428"/>
    </location>
</feature>
<feature type="compositionally biased region" description="Polar residues" evidence="2">
    <location>
        <begin position="389"/>
        <end position="404"/>
    </location>
</feature>
<evidence type="ECO:0000256" key="2">
    <source>
        <dbReference type="SAM" id="MobiDB-lite"/>
    </source>
</evidence>
<keyword evidence="4" id="KW-1185">Reference proteome</keyword>
<reference evidence="3 4" key="1">
    <citation type="submission" date="2024-09" db="EMBL/GenBank/DDBJ databases">
        <title>Chromosome-scale assembly of Riccia sorocarpa.</title>
        <authorList>
            <person name="Paukszto L."/>
        </authorList>
    </citation>
    <scope>NUCLEOTIDE SEQUENCE [LARGE SCALE GENOMIC DNA]</scope>
    <source>
        <strain evidence="3">LP-2024</strain>
        <tissue evidence="3">Aerial parts of the thallus</tissue>
    </source>
</reference>
<feature type="region of interest" description="Disordered" evidence="2">
    <location>
        <begin position="19"/>
        <end position="72"/>
    </location>
</feature>
<dbReference type="Proteomes" id="UP001633002">
    <property type="component" value="Unassembled WGS sequence"/>
</dbReference>
<feature type="compositionally biased region" description="Basic and acidic residues" evidence="2">
    <location>
        <begin position="58"/>
        <end position="72"/>
    </location>
</feature>
<evidence type="ECO:0000256" key="1">
    <source>
        <dbReference type="SAM" id="Coils"/>
    </source>
</evidence>
<feature type="region of interest" description="Disordered" evidence="2">
    <location>
        <begin position="387"/>
        <end position="428"/>
    </location>
</feature>
<accession>A0ABD3GSU0</accession>
<gene>
    <name evidence="3" type="ORF">R1sor_024203</name>
</gene>
<organism evidence="3 4">
    <name type="scientific">Riccia sorocarpa</name>
    <dbReference type="NCBI Taxonomy" id="122646"/>
    <lineage>
        <taxon>Eukaryota</taxon>
        <taxon>Viridiplantae</taxon>
        <taxon>Streptophyta</taxon>
        <taxon>Embryophyta</taxon>
        <taxon>Marchantiophyta</taxon>
        <taxon>Marchantiopsida</taxon>
        <taxon>Marchantiidae</taxon>
        <taxon>Marchantiales</taxon>
        <taxon>Ricciaceae</taxon>
        <taxon>Riccia</taxon>
    </lineage>
</organism>
<evidence type="ECO:0000313" key="4">
    <source>
        <dbReference type="Proteomes" id="UP001633002"/>
    </source>
</evidence>
<proteinExistence type="predicted"/>
<evidence type="ECO:0000313" key="3">
    <source>
        <dbReference type="EMBL" id="KAL3681247.1"/>
    </source>
</evidence>
<feature type="compositionally biased region" description="Basic and acidic residues" evidence="2">
    <location>
        <begin position="19"/>
        <end position="42"/>
    </location>
</feature>
<protein>
    <recommendedName>
        <fullName evidence="5">Aminotransferase-like plant mobile domain-containing protein</fullName>
    </recommendedName>
</protein>
<sequence length="625" mass="70934">MPPSSLLRRRDEVSSLLRMREEEWHGEVDGGLHGEAGTRKEMTGVTGVAVKSGQGTEEMSKSKDGPGHSEFSDHLSKVLKSKFPAPEIDFQTCGLEAVEGITNAPESSYGKQLLTILERIGLGKPLKRIWQRQDPQICEEFVRNWNHKGRKTTVFGVEVDVHAASFIAATGLDCDNLYCPTLGEATSASKAWKYGKFCGVGWERWCSNSTESPPLHAFELRNGVVKDLLVLLNKTLWLVPKDPLFVSRACVYLLTEALEGNMLGWGMCVYEKFLTVMRDLQVNQPARILSKQTVAGPLMCFLYYYVREQSLIHGCNVTTVWKEDVDLARREVQADSGCAADDTSEGEISEQPPRVAAEPCPSDGSSRKRPHGAVIGAVAVFSDPPKEITATSAGEPQASKTSVPPATLVNPSKRHCRSTSAENDLPSYKSQVSELTAKVRELTELLERRELELTEKLNRRKKEIDDLVLSQQAHEEEMERRKEEIFRLQLAETEVRACYTRLEDLYGQELKNNRNLRETAAKQKKVIYELTLSEAELKHEVSRLQRLYADEQKHARDCLKFQFTAESLEEENIELRGRLKALTSDYRDVKKRESFLDMQLAEMRKRWDKEFPRRKEDIGRQYYDI</sequence>
<feature type="region of interest" description="Disordered" evidence="2">
    <location>
        <begin position="336"/>
        <end position="370"/>
    </location>
</feature>
<comment type="caution">
    <text evidence="3">The sequence shown here is derived from an EMBL/GenBank/DDBJ whole genome shotgun (WGS) entry which is preliminary data.</text>
</comment>
<feature type="coiled-coil region" evidence="1">
    <location>
        <begin position="432"/>
        <end position="459"/>
    </location>
</feature>
<dbReference type="EMBL" id="JBJQOH010000007">
    <property type="protein sequence ID" value="KAL3681247.1"/>
    <property type="molecule type" value="Genomic_DNA"/>
</dbReference>
<keyword evidence="1" id="KW-0175">Coiled coil</keyword>
<evidence type="ECO:0008006" key="5">
    <source>
        <dbReference type="Google" id="ProtNLM"/>
    </source>
</evidence>
<dbReference type="AlphaFoldDB" id="A0ABD3GSU0"/>
<name>A0ABD3GSU0_9MARC</name>